<feature type="region of interest" description="Disordered" evidence="1">
    <location>
        <begin position="181"/>
        <end position="205"/>
    </location>
</feature>
<protein>
    <recommendedName>
        <fullName evidence="5">Cadherin-like domain-containing protein</fullName>
    </recommendedName>
</protein>
<organism evidence="3 4">
    <name type="scientific">Subtercola lobariae</name>
    <dbReference type="NCBI Taxonomy" id="1588641"/>
    <lineage>
        <taxon>Bacteria</taxon>
        <taxon>Bacillati</taxon>
        <taxon>Actinomycetota</taxon>
        <taxon>Actinomycetes</taxon>
        <taxon>Micrococcales</taxon>
        <taxon>Microbacteriaceae</taxon>
        <taxon>Subtercola</taxon>
    </lineage>
</organism>
<dbReference type="AlphaFoldDB" id="A0A917BDH4"/>
<reference evidence="3 4" key="1">
    <citation type="journal article" date="2014" name="Int. J. Syst. Evol. Microbiol.">
        <title>Complete genome sequence of Corynebacterium casei LMG S-19264T (=DSM 44701T), isolated from a smear-ripened cheese.</title>
        <authorList>
            <consortium name="US DOE Joint Genome Institute (JGI-PGF)"/>
            <person name="Walter F."/>
            <person name="Albersmeier A."/>
            <person name="Kalinowski J."/>
            <person name="Ruckert C."/>
        </authorList>
    </citation>
    <scope>NUCLEOTIDE SEQUENCE [LARGE SCALE GENOMIC DNA]</scope>
    <source>
        <strain evidence="3 4">CGMCC 1.12976</strain>
    </source>
</reference>
<evidence type="ECO:0000256" key="2">
    <source>
        <dbReference type="SAM" id="SignalP"/>
    </source>
</evidence>
<name>A0A917BDH4_9MICO</name>
<keyword evidence="4" id="KW-1185">Reference proteome</keyword>
<evidence type="ECO:0000313" key="4">
    <source>
        <dbReference type="Proteomes" id="UP000598775"/>
    </source>
</evidence>
<evidence type="ECO:0000256" key="1">
    <source>
        <dbReference type="SAM" id="MobiDB-lite"/>
    </source>
</evidence>
<feature type="chain" id="PRO_5038679152" description="Cadherin-like domain-containing protein" evidence="2">
    <location>
        <begin position="31"/>
        <end position="638"/>
    </location>
</feature>
<proteinExistence type="predicted"/>
<comment type="caution">
    <text evidence="3">The sequence shown here is derived from an EMBL/GenBank/DDBJ whole genome shotgun (WGS) entry which is preliminary data.</text>
</comment>
<dbReference type="Proteomes" id="UP000598775">
    <property type="component" value="Unassembled WGS sequence"/>
</dbReference>
<accession>A0A917BDH4</accession>
<feature type="signal peptide" evidence="2">
    <location>
        <begin position="1"/>
        <end position="30"/>
    </location>
</feature>
<evidence type="ECO:0000313" key="3">
    <source>
        <dbReference type="EMBL" id="GGF33323.1"/>
    </source>
</evidence>
<keyword evidence="2" id="KW-0732">Signal</keyword>
<dbReference type="EMBL" id="BMGP01000005">
    <property type="protein sequence ID" value="GGF33323.1"/>
    <property type="molecule type" value="Genomic_DNA"/>
</dbReference>
<feature type="compositionally biased region" description="Basic and acidic residues" evidence="1">
    <location>
        <begin position="190"/>
        <end position="200"/>
    </location>
</feature>
<evidence type="ECO:0008006" key="5">
    <source>
        <dbReference type="Google" id="ProtNLM"/>
    </source>
</evidence>
<dbReference type="RefSeq" id="WP_188679246.1">
    <property type="nucleotide sequence ID" value="NZ_BMGP01000005.1"/>
</dbReference>
<gene>
    <name evidence="3" type="ORF">GCM10011399_28040</name>
</gene>
<sequence length="638" mass="66610">MKHKRALAMLVCGLAVVGAFSALPIAAANAYTCLGNPSGDNTGNSDPEAGEYDDNVCPYSEAYLEEQWRNTHSGFDQDSADATPIDAPDYSVAPYTSTAVPPLGDNATQNPLDTEASYLSSSLFANAMAPNASAIAGAAADYAAAAVAGGVKLDWDTMKINEASRVSDEIYAGVPVFPFPQGSTGSTADEDGRRPDKSGVDKNAVPKGLKVITNKNAGKDLGPGNSKFIFSWTLPNGVNMTRGVNGLDGLKDVAEVTPVMSAVISDLVVAYAVRFNQSTIGIDIPNDDAQLARAVFATTNNNISSCIGKNGIFVCDLDTGYSIGTNRAKLGVNIDSDRTVPICSGGVIDAGPGLASSFSIDQAGCESSPAEKPVRLVIDHTYADTTLGIPLVSTDGARIDYTATSDASSQFVSSLVWAVSADGTYSFPFNVIFRVRNAPAISGAPAVNVLRGMESVVDANSWFTDVDRDSFEAQSGDYLTPQIVTNATKGTAWFEGSQLHYYQAGAISGEFTDQITVKAVDRFGISSPDVTIPIHVSDVVPGCMTGGATTDAATPVRINPICFLSGPAGWSQLSGESLTYSIVKQPQFGTVTDFDPHSGAATFTPDPEHPGADSITVEASYNSHVRDTVYALNVVAAP</sequence>